<dbReference type="PANTHER" id="PTHR33112">
    <property type="entry name" value="DOMAIN PROTEIN, PUTATIVE-RELATED"/>
    <property type="match status" value="1"/>
</dbReference>
<proteinExistence type="predicted"/>
<dbReference type="InterPro" id="IPR010730">
    <property type="entry name" value="HET"/>
</dbReference>
<evidence type="ECO:0000259" key="1">
    <source>
        <dbReference type="Pfam" id="PF06985"/>
    </source>
</evidence>
<reference evidence="2 3" key="1">
    <citation type="submission" date="2019-06" db="EMBL/GenBank/DDBJ databases">
        <authorList>
            <person name="Broberg M."/>
        </authorList>
    </citation>
    <scope>NUCLEOTIDE SEQUENCE [LARGE SCALE GENOMIC DNA]</scope>
</reference>
<keyword evidence="3" id="KW-1185">Reference proteome</keyword>
<organism evidence="2 3">
    <name type="scientific">Bionectria ochroleuca</name>
    <name type="common">Gliocladium roseum</name>
    <dbReference type="NCBI Taxonomy" id="29856"/>
    <lineage>
        <taxon>Eukaryota</taxon>
        <taxon>Fungi</taxon>
        <taxon>Dikarya</taxon>
        <taxon>Ascomycota</taxon>
        <taxon>Pezizomycotina</taxon>
        <taxon>Sordariomycetes</taxon>
        <taxon>Hypocreomycetidae</taxon>
        <taxon>Hypocreales</taxon>
        <taxon>Bionectriaceae</taxon>
        <taxon>Clonostachys</taxon>
    </lineage>
</organism>
<comment type="caution">
    <text evidence="2">The sequence shown here is derived from an EMBL/GenBank/DDBJ whole genome shotgun (WGS) entry which is preliminary data.</text>
</comment>
<accession>A0ABY6U933</accession>
<protein>
    <recommendedName>
        <fullName evidence="1">Heterokaryon incompatibility domain-containing protein</fullName>
    </recommendedName>
</protein>
<evidence type="ECO:0000313" key="3">
    <source>
        <dbReference type="Proteomes" id="UP000766486"/>
    </source>
</evidence>
<gene>
    <name evidence="2" type="ORF">CLO192961_LOCUS192653</name>
</gene>
<feature type="domain" description="Heterokaryon incompatibility" evidence="1">
    <location>
        <begin position="19"/>
        <end position="171"/>
    </location>
</feature>
<dbReference type="EMBL" id="CABFNS010000753">
    <property type="protein sequence ID" value="VUC26596.1"/>
    <property type="molecule type" value="Genomic_DNA"/>
</dbReference>
<dbReference type="Pfam" id="PF06985">
    <property type="entry name" value="HET"/>
    <property type="match status" value="1"/>
</dbReference>
<dbReference type="PANTHER" id="PTHR33112:SF16">
    <property type="entry name" value="HETEROKARYON INCOMPATIBILITY DOMAIN-CONTAINING PROTEIN"/>
    <property type="match status" value="1"/>
</dbReference>
<sequence>MSSNQYLKVTPEKGQLGLYVALSYCWGGPQTFCLRKDNLERLTQKSTHSPVLPQTLKDAVLVTHQLGFEYLWIDALCIIQDSTEDKSHEISQMRNIYQNASITIAAATASSVNEGFLHPPTDISGRYSSCSVPVHLSEKSHGEQGTLIISPVHTQKTKDFPINKRGWTYQEALVSLRLLVFGDLEPFLRCQTKEATIIAPTYVAYDARAIEPQRFMDKIKSGPGYNVIFEDGGVIDLRLEFLWKDLVEQYTHRELGLQEDRPYAIAGVIETISSFTGDQCVYGIWKSCPIACLLWKLALGRESVRIPGLPTWSWMSVTGPVELDSIVYLKRSEATIEWSADPSSTDLKISCRVIEEAELFDGSKGDQSALLLDWMLDLGEMEMVPHSESRQRPPVNEQLSFLIIGSQTDKTLLALIATSAGGDAYCRCGVAELKSSGIVGSKQSQSITIK</sequence>
<evidence type="ECO:0000313" key="2">
    <source>
        <dbReference type="EMBL" id="VUC26596.1"/>
    </source>
</evidence>
<dbReference type="Proteomes" id="UP000766486">
    <property type="component" value="Unassembled WGS sequence"/>
</dbReference>
<name>A0ABY6U933_BIOOC</name>